<dbReference type="PROSITE" id="PS00378">
    <property type="entry name" value="HEXOKINASE_1"/>
    <property type="match status" value="1"/>
</dbReference>
<dbReference type="GO" id="GO:0006096">
    <property type="term" value="P:glycolytic process"/>
    <property type="evidence" value="ECO:0007669"/>
    <property type="project" value="UniProtKB-UniPathway"/>
</dbReference>
<dbReference type="SUPFAM" id="SSF53067">
    <property type="entry name" value="Actin-like ATPase domain"/>
    <property type="match status" value="4"/>
</dbReference>
<evidence type="ECO:0000259" key="16">
    <source>
        <dbReference type="Pfam" id="PF03727"/>
    </source>
</evidence>
<comment type="catalytic activity">
    <reaction evidence="11">
        <text>D-fructose + ATP = D-fructose 6-phosphate + ADP + H(+)</text>
        <dbReference type="Rhea" id="RHEA:16125"/>
        <dbReference type="ChEBI" id="CHEBI:15378"/>
        <dbReference type="ChEBI" id="CHEBI:30616"/>
        <dbReference type="ChEBI" id="CHEBI:37721"/>
        <dbReference type="ChEBI" id="CHEBI:61527"/>
        <dbReference type="ChEBI" id="CHEBI:456216"/>
        <dbReference type="EC" id="2.7.1.1"/>
    </reaction>
    <physiologicalReaction direction="left-to-right" evidence="11">
        <dbReference type="Rhea" id="RHEA:16126"/>
    </physiologicalReaction>
</comment>
<dbReference type="InterPro" id="IPR022672">
    <property type="entry name" value="Hexokinase_N"/>
</dbReference>
<accession>A0A851E8X0</accession>
<evidence type="ECO:0000313" key="18">
    <source>
        <dbReference type="Proteomes" id="UP000604080"/>
    </source>
</evidence>
<evidence type="ECO:0000256" key="1">
    <source>
        <dbReference type="ARBA" id="ARBA00004888"/>
    </source>
</evidence>
<dbReference type="AlphaFoldDB" id="A0A851E8X0"/>
<keyword evidence="8" id="KW-0067">ATP-binding</keyword>
<organism evidence="17 18">
    <name type="scientific">Dryoscopus gambensis</name>
    <dbReference type="NCBI Taxonomy" id="85069"/>
    <lineage>
        <taxon>Eukaryota</taxon>
        <taxon>Metazoa</taxon>
        <taxon>Chordata</taxon>
        <taxon>Craniata</taxon>
        <taxon>Vertebrata</taxon>
        <taxon>Euteleostomi</taxon>
        <taxon>Archelosauria</taxon>
        <taxon>Archosauria</taxon>
        <taxon>Dinosauria</taxon>
        <taxon>Saurischia</taxon>
        <taxon>Theropoda</taxon>
        <taxon>Coelurosauria</taxon>
        <taxon>Aves</taxon>
        <taxon>Neognathae</taxon>
        <taxon>Neoaves</taxon>
        <taxon>Telluraves</taxon>
        <taxon>Australaves</taxon>
        <taxon>Passeriformes</taxon>
        <taxon>Corvoidea</taxon>
        <taxon>Malaconotidae</taxon>
        <taxon>Dryoscopus</taxon>
    </lineage>
</organism>
<comment type="catalytic activity">
    <reaction evidence="12">
        <text>D-glucose + ATP = D-glucose 6-phosphate + ADP + H(+)</text>
        <dbReference type="Rhea" id="RHEA:17825"/>
        <dbReference type="ChEBI" id="CHEBI:4167"/>
        <dbReference type="ChEBI" id="CHEBI:15378"/>
        <dbReference type="ChEBI" id="CHEBI:30616"/>
        <dbReference type="ChEBI" id="CHEBI:61548"/>
        <dbReference type="ChEBI" id="CHEBI:456216"/>
        <dbReference type="EC" id="2.7.1.1"/>
    </reaction>
    <physiologicalReaction direction="left-to-right" evidence="12">
        <dbReference type="Rhea" id="RHEA:17826"/>
    </physiologicalReaction>
</comment>
<dbReference type="Pfam" id="PF00349">
    <property type="entry name" value="Hexokinase_1"/>
    <property type="match status" value="2"/>
</dbReference>
<keyword evidence="9" id="KW-0324">Glycolysis</keyword>
<evidence type="ECO:0000256" key="2">
    <source>
        <dbReference type="ARBA" id="ARBA00005028"/>
    </source>
</evidence>
<dbReference type="UniPathway" id="UPA00109">
    <property type="reaction ID" value="UER00180"/>
</dbReference>
<comment type="catalytic activity">
    <reaction evidence="13">
        <text>D-mannose + ATP = D-mannose 6-phosphate + ADP + H(+)</text>
        <dbReference type="Rhea" id="RHEA:11028"/>
        <dbReference type="ChEBI" id="CHEBI:4208"/>
        <dbReference type="ChEBI" id="CHEBI:15378"/>
        <dbReference type="ChEBI" id="CHEBI:30616"/>
        <dbReference type="ChEBI" id="CHEBI:58735"/>
        <dbReference type="ChEBI" id="CHEBI:456216"/>
        <dbReference type="EC" id="2.7.1.1"/>
    </reaction>
    <physiologicalReaction direction="left-to-right" evidence="13">
        <dbReference type="Rhea" id="RHEA:11029"/>
    </physiologicalReaction>
</comment>
<keyword evidence="5" id="KW-0808">Transferase</keyword>
<dbReference type="GO" id="GO:0019158">
    <property type="term" value="F:mannokinase activity"/>
    <property type="evidence" value="ECO:0007669"/>
    <property type="project" value="TreeGrafter"/>
</dbReference>
<dbReference type="GO" id="GO:0001678">
    <property type="term" value="P:intracellular glucose homeostasis"/>
    <property type="evidence" value="ECO:0007669"/>
    <property type="project" value="InterPro"/>
</dbReference>
<feature type="domain" description="Hexokinase C-terminal" evidence="16">
    <location>
        <begin position="655"/>
        <end position="889"/>
    </location>
</feature>
<dbReference type="PANTHER" id="PTHR19443">
    <property type="entry name" value="HEXOKINASE"/>
    <property type="match status" value="1"/>
</dbReference>
<dbReference type="Gene3D" id="3.30.420.40">
    <property type="match status" value="2"/>
</dbReference>
<evidence type="ECO:0000256" key="5">
    <source>
        <dbReference type="ARBA" id="ARBA00022679"/>
    </source>
</evidence>
<name>A0A851E8X0_9CORV</name>
<dbReference type="UniPathway" id="UPA00242"/>
<dbReference type="InterPro" id="IPR019807">
    <property type="entry name" value="Hexokinase_BS"/>
</dbReference>
<dbReference type="Pfam" id="PF03727">
    <property type="entry name" value="Hexokinase_2"/>
    <property type="match status" value="2"/>
</dbReference>
<evidence type="ECO:0000256" key="9">
    <source>
        <dbReference type="ARBA" id="ARBA00023152"/>
    </source>
</evidence>
<feature type="non-terminal residue" evidence="17">
    <location>
        <position position="894"/>
    </location>
</feature>
<feature type="non-terminal residue" evidence="17">
    <location>
        <position position="1"/>
    </location>
</feature>
<dbReference type="FunFam" id="3.40.367.20:FF:000005">
    <property type="entry name" value="Phosphotransferase"/>
    <property type="match status" value="1"/>
</dbReference>
<comment type="catalytic activity">
    <reaction evidence="10">
        <text>a D-hexose + ATP = a D-hexose 6-phosphate + ADP + H(+)</text>
        <dbReference type="Rhea" id="RHEA:22740"/>
        <dbReference type="ChEBI" id="CHEBI:4194"/>
        <dbReference type="ChEBI" id="CHEBI:15378"/>
        <dbReference type="ChEBI" id="CHEBI:30616"/>
        <dbReference type="ChEBI" id="CHEBI:229467"/>
        <dbReference type="ChEBI" id="CHEBI:456216"/>
        <dbReference type="EC" id="2.7.1.1"/>
    </reaction>
    <physiologicalReaction direction="left-to-right" evidence="10">
        <dbReference type="Rhea" id="RHEA:22741"/>
    </physiologicalReaction>
</comment>
<evidence type="ECO:0000256" key="10">
    <source>
        <dbReference type="ARBA" id="ARBA00044613"/>
    </source>
</evidence>
<dbReference type="Gene3D" id="3.40.367.20">
    <property type="match status" value="2"/>
</dbReference>
<evidence type="ECO:0000256" key="6">
    <source>
        <dbReference type="ARBA" id="ARBA00022741"/>
    </source>
</evidence>
<dbReference type="PANTHER" id="PTHR19443:SF1">
    <property type="entry name" value="HEXOKINASE-3"/>
    <property type="match status" value="1"/>
</dbReference>
<evidence type="ECO:0000256" key="12">
    <source>
        <dbReference type="ARBA" id="ARBA00048160"/>
    </source>
</evidence>
<dbReference type="FunFam" id="3.30.420.40:FF:000095">
    <property type="entry name" value="Phosphotransferase"/>
    <property type="match status" value="1"/>
</dbReference>
<evidence type="ECO:0000256" key="4">
    <source>
        <dbReference type="ARBA" id="ARBA00012324"/>
    </source>
</evidence>
<dbReference type="GO" id="GO:0005739">
    <property type="term" value="C:mitochondrion"/>
    <property type="evidence" value="ECO:0007669"/>
    <property type="project" value="TreeGrafter"/>
</dbReference>
<comment type="pathway">
    <text evidence="1">Carbohydrate degradation; glycolysis; D-glyceraldehyde 3-phosphate and glycerone phosphate from D-glucose: step 1/4.</text>
</comment>
<evidence type="ECO:0000256" key="11">
    <source>
        <dbReference type="ARBA" id="ARBA00047905"/>
    </source>
</evidence>
<keyword evidence="18" id="KW-1185">Reference proteome</keyword>
<evidence type="ECO:0000256" key="7">
    <source>
        <dbReference type="ARBA" id="ARBA00022777"/>
    </source>
</evidence>
<dbReference type="Proteomes" id="UP000604080">
    <property type="component" value="Unassembled WGS sequence"/>
</dbReference>
<dbReference type="InterPro" id="IPR043129">
    <property type="entry name" value="ATPase_NBD"/>
</dbReference>
<dbReference type="InterPro" id="IPR001312">
    <property type="entry name" value="Hexokinase"/>
</dbReference>
<comment type="similarity">
    <text evidence="3">Belongs to the hexokinase family.</text>
</comment>
<dbReference type="EMBL" id="WEIT01016553">
    <property type="protein sequence ID" value="NWI76793.1"/>
    <property type="molecule type" value="Genomic_DNA"/>
</dbReference>
<comment type="pathway">
    <text evidence="2">Carbohydrate metabolism; hexose metabolism.</text>
</comment>
<evidence type="ECO:0000256" key="3">
    <source>
        <dbReference type="ARBA" id="ARBA00009225"/>
    </source>
</evidence>
<dbReference type="GO" id="GO:0005829">
    <property type="term" value="C:cytosol"/>
    <property type="evidence" value="ECO:0007669"/>
    <property type="project" value="TreeGrafter"/>
</dbReference>
<dbReference type="GO" id="GO:0008865">
    <property type="term" value="F:fructokinase activity"/>
    <property type="evidence" value="ECO:0007669"/>
    <property type="project" value="TreeGrafter"/>
</dbReference>
<reference evidence="17" key="1">
    <citation type="submission" date="2019-10" db="EMBL/GenBank/DDBJ databases">
        <title>Bird 10,000 Genomes (B10K) Project - Family phase.</title>
        <authorList>
            <person name="Zhang G."/>
        </authorList>
    </citation>
    <scope>NUCLEOTIDE SEQUENCE</scope>
    <source>
        <strain evidence="17">B10K-DU-002-56</strain>
        <tissue evidence="17">Muscle</tissue>
    </source>
</reference>
<feature type="domain" description="Hexokinase N-terminal" evidence="15">
    <location>
        <begin position="455"/>
        <end position="649"/>
    </location>
</feature>
<comment type="function">
    <text evidence="14">Catalyzes the phosphorylation of various hexoses to hexose 6-phosphate.</text>
</comment>
<evidence type="ECO:0000256" key="8">
    <source>
        <dbReference type="ARBA" id="ARBA00022840"/>
    </source>
</evidence>
<evidence type="ECO:0000256" key="13">
    <source>
        <dbReference type="ARBA" id="ARBA00050361"/>
    </source>
</evidence>
<dbReference type="FunFam" id="3.30.420.40:FF:000494">
    <property type="entry name" value="Hexokinase 2"/>
    <property type="match status" value="1"/>
</dbReference>
<dbReference type="GO" id="GO:0005524">
    <property type="term" value="F:ATP binding"/>
    <property type="evidence" value="ECO:0007669"/>
    <property type="project" value="UniProtKB-KW"/>
</dbReference>
<evidence type="ECO:0000259" key="15">
    <source>
        <dbReference type="Pfam" id="PF00349"/>
    </source>
</evidence>
<feature type="domain" description="Hexokinase C-terminal" evidence="16">
    <location>
        <begin position="211"/>
        <end position="444"/>
    </location>
</feature>
<feature type="domain" description="Hexokinase N-terminal" evidence="15">
    <location>
        <begin position="2"/>
        <end position="203"/>
    </location>
</feature>
<proteinExistence type="inferred from homology"/>
<evidence type="ECO:0000256" key="14">
    <source>
        <dbReference type="ARBA" id="ARBA00059457"/>
    </source>
</evidence>
<dbReference type="GO" id="GO:0004340">
    <property type="term" value="F:glucokinase activity"/>
    <property type="evidence" value="ECO:0007669"/>
    <property type="project" value="TreeGrafter"/>
</dbReference>
<dbReference type="InterPro" id="IPR022673">
    <property type="entry name" value="Hexokinase_C"/>
</dbReference>
<protein>
    <recommendedName>
        <fullName evidence="4">hexokinase</fullName>
        <ecNumber evidence="4">2.7.1.1</ecNumber>
    </recommendedName>
</protein>
<evidence type="ECO:0000313" key="17">
    <source>
        <dbReference type="EMBL" id="NWI76793.1"/>
    </source>
</evidence>
<dbReference type="PRINTS" id="PR00475">
    <property type="entry name" value="HEXOKINASE"/>
</dbReference>
<dbReference type="EC" id="2.7.1.1" evidence="4"/>
<comment type="caution">
    <text evidence="17">The sequence shown here is derived from an EMBL/GenBank/DDBJ whole genome shotgun (WGS) entry which is preliminary data.</text>
</comment>
<keyword evidence="7" id="KW-0418">Kinase</keyword>
<dbReference type="PROSITE" id="PS51748">
    <property type="entry name" value="HEXOKINASE_2"/>
    <property type="match status" value="2"/>
</dbReference>
<dbReference type="FunFam" id="3.40.367.20:FF:000001">
    <property type="entry name" value="Hexokinase 1"/>
    <property type="match status" value="1"/>
</dbReference>
<dbReference type="GO" id="GO:0006006">
    <property type="term" value="P:glucose metabolic process"/>
    <property type="evidence" value="ECO:0007669"/>
    <property type="project" value="TreeGrafter"/>
</dbReference>
<dbReference type="GO" id="GO:0005536">
    <property type="term" value="F:D-glucose binding"/>
    <property type="evidence" value="ECO:0007669"/>
    <property type="project" value="InterPro"/>
</dbReference>
<sequence length="894" mass="97998">QIQRALRSLCIPLERLHIMKGHMMQDMCKGLSRQTHAQAKVRMLPTYICSTPNGTEKGNFLVVELCQSQVRILLVTLYGDGNMSPQIVYKIFDLPDGITQGEGQALFDFIAQCVSQFLAETTSPDTSSSEERLPLGFVFPFTCKQTQLDKAELLSWSKGFSCSGVVGKDVVQMLQSAINKQELSRVDVVALMNDTVGTLMTCSMEGRPCEIAVVADKGSNCCFMAEAYLVETAEETSGRMCVNTEWGCFGDDGTLNDIFTPYDESVDEDSYNPGEKRFEKLVGTLYLGEIVRHALIALTAEKALFTGTDIAVLKEKGVFTIQHVLDIINNEDGTTDVKRVLEVLGLQPSERDCGRVQQICRAVVGRAATLHAVGLAAILSYMCQTRDLETLMVNVGVDGELYTGYSRFEEILQSVSRLLSPECMATLLPSKDGSGRGAAMVTAVALRLAAQRRAVNEVLGPLRLTRADLEKVQALMRQEMERGLGKHTNATASVRMLPTFVTHTPDGTEQGDFLALDLGGTNFRVLVVRVTKEGISMASEIYVIPVAIMQGTGERLFDHIIDCIVDFQTKQNLMTQTLPLGFTFSFPCQQVGLDKALLLTWTKGFTASGCVGQDVVQLLRDAAQRKQHSGLQVVALLNDTVGTMMSCGYDDPKCEIGLIVGTGTNACYMEEMRNVGTVEGDEGRMCINMEWGAFGDNGCLDHIFTHFDRVVDESTINPGKQRFEKLISGMYLGEIVRQILLVMTEKQLMFQGRPSPKLQTRNIFQTKFLSTIELNGLALRQIRAILHELELDASFEDSVLLREVCQAVSLRAAQLCAAGLAAVVEKMRENRGLDRLSVSVGVDGTLYKLHPCFSQNLQKTLKDLAPNCDVSFHLSEDGSGKGAALVAAVASRAA</sequence>
<gene>
    <name evidence="17" type="primary">Hk2_1</name>
    <name evidence="17" type="ORF">DRYGAM_R02077</name>
</gene>
<keyword evidence="6" id="KW-0547">Nucleotide-binding</keyword>